<dbReference type="AlphaFoldDB" id="A0A5C7B4I2"/>
<sequence>MHKRIVIEAFQKAKENEEIKGIKDPSNNYLSKILSEYILEEMKSPFGERSLKNYYNQALDTERPSEDIHISQLNVVIGLCRYLGYKNYEDYILNQNTNYSDAEDLESTVVTKPKNKKSFTWFSDFLTKNKLLSVALSILILAIIAIISVYILNDQTRWMVWQEDHYVEVDFDTEKYQLHQLKIFKEERITLFKKVSPICEETKFFNEDSSVTIWYGKDKNKELEYFTALGLHPETGKTLKPITAYMINKYICD</sequence>
<proteinExistence type="predicted"/>
<keyword evidence="1" id="KW-1133">Transmembrane helix</keyword>
<evidence type="ECO:0000256" key="1">
    <source>
        <dbReference type="SAM" id="Phobius"/>
    </source>
</evidence>
<evidence type="ECO:0000313" key="3">
    <source>
        <dbReference type="Proteomes" id="UP000321938"/>
    </source>
</evidence>
<dbReference type="OrthoDB" id="1340494at2"/>
<organism evidence="2 3">
    <name type="scientific">Psychroserpens burtonensis</name>
    <dbReference type="NCBI Taxonomy" id="49278"/>
    <lineage>
        <taxon>Bacteria</taxon>
        <taxon>Pseudomonadati</taxon>
        <taxon>Bacteroidota</taxon>
        <taxon>Flavobacteriia</taxon>
        <taxon>Flavobacteriales</taxon>
        <taxon>Flavobacteriaceae</taxon>
        <taxon>Psychroserpens</taxon>
    </lineage>
</organism>
<dbReference type="Proteomes" id="UP000321938">
    <property type="component" value="Unassembled WGS sequence"/>
</dbReference>
<comment type="caution">
    <text evidence="2">The sequence shown here is derived from an EMBL/GenBank/DDBJ whole genome shotgun (WGS) entry which is preliminary data.</text>
</comment>
<evidence type="ECO:0000313" key="2">
    <source>
        <dbReference type="EMBL" id="TXE15683.1"/>
    </source>
</evidence>
<gene>
    <name evidence="2" type="ORF">ES692_15490</name>
</gene>
<feature type="transmembrane region" description="Helical" evidence="1">
    <location>
        <begin position="131"/>
        <end position="152"/>
    </location>
</feature>
<protein>
    <submittedName>
        <fullName evidence="2">Uncharacterized protein</fullName>
    </submittedName>
</protein>
<name>A0A5C7B4I2_9FLAO</name>
<dbReference type="EMBL" id="VOSB01000026">
    <property type="protein sequence ID" value="TXE15683.1"/>
    <property type="molecule type" value="Genomic_DNA"/>
</dbReference>
<keyword evidence="1" id="KW-0472">Membrane</keyword>
<accession>A0A5C7B4I2</accession>
<dbReference type="RefSeq" id="WP_028872953.1">
    <property type="nucleotide sequence ID" value="NZ_VOSB01000026.1"/>
</dbReference>
<keyword evidence="3" id="KW-1185">Reference proteome</keyword>
<keyword evidence="1" id="KW-0812">Transmembrane</keyword>
<reference evidence="2 3" key="1">
    <citation type="submission" date="2019-08" db="EMBL/GenBank/DDBJ databases">
        <title>Genome of Psychroserpens burtonensis ACAM 167.</title>
        <authorList>
            <person name="Bowman J.P."/>
        </authorList>
    </citation>
    <scope>NUCLEOTIDE SEQUENCE [LARGE SCALE GENOMIC DNA]</scope>
    <source>
        <strain evidence="2 3">ACAM 167</strain>
    </source>
</reference>
<dbReference type="STRING" id="1123037.GCA_000425305_03278"/>